<proteinExistence type="predicted"/>
<reference evidence="3" key="1">
    <citation type="submission" date="2018-07" db="EMBL/GenBank/DDBJ databases">
        <authorList>
            <person name="Quirk P.G."/>
            <person name="Krulwich T.A."/>
        </authorList>
    </citation>
    <scope>NUCLEOTIDE SEQUENCE</scope>
</reference>
<dbReference type="RefSeq" id="YP_009519447.1">
    <property type="nucleotide sequence ID" value="NC_039526.1"/>
</dbReference>
<dbReference type="CDD" id="cd00085">
    <property type="entry name" value="HNHc"/>
    <property type="match status" value="1"/>
</dbReference>
<dbReference type="Gene3D" id="1.10.30.50">
    <property type="match status" value="1"/>
</dbReference>
<reference evidence="3" key="2">
    <citation type="journal article" date="2019" name="Mol. Phylogenet. Evol.">
        <title>Reassessment of the classification of bryopsidales (chlorophyta) based on chloroplast phylogenomic analyses.</title>
        <authorList>
            <person name="Cremen M.C."/>
            <person name="Leliaert F."/>
            <person name="West J."/>
            <person name="Lam D.W."/>
            <person name="Shimada S."/>
            <person name="Lopez-Bautista J.M."/>
            <person name="Verbruggen H."/>
        </authorList>
    </citation>
    <scope>NUCLEOTIDE SEQUENCE</scope>
</reference>
<evidence type="ECO:0000259" key="2">
    <source>
        <dbReference type="SMART" id="SM00507"/>
    </source>
</evidence>
<evidence type="ECO:0000313" key="3">
    <source>
        <dbReference type="EMBL" id="AYC65494.1"/>
    </source>
</evidence>
<feature type="domain" description="HNH nuclease" evidence="2">
    <location>
        <begin position="51"/>
        <end position="107"/>
    </location>
</feature>
<organism evidence="3">
    <name type="scientific">Rhipiliopsis peltata</name>
    <dbReference type="NCBI Taxonomy" id="2320810"/>
    <lineage>
        <taxon>Eukaryota</taxon>
        <taxon>Viridiplantae</taxon>
        <taxon>Chlorophyta</taxon>
        <taxon>core chlorophytes</taxon>
        <taxon>Ulvophyceae</taxon>
        <taxon>TCBD clade</taxon>
        <taxon>Bryopsidales</taxon>
        <taxon>Halimedineae</taxon>
        <taxon>Halimedaceae</taxon>
        <taxon>Rhipiliopsideae</taxon>
        <taxon>Rhipiliopsis</taxon>
    </lineage>
</organism>
<sequence>MASMSYKESSNSLKPTLIKQRAPQFTHQGKNPYIPEDLEKIAKINLQLRTSWHKKILKRYQNKCGLCGENLIKRNLRYELHHILPLKYNGKDKIVNLVPLCPTPCHSDITSAVAKRSKKKCLYFIKRGVLKIPPENLDNFK</sequence>
<dbReference type="GO" id="GO:0004519">
    <property type="term" value="F:endonuclease activity"/>
    <property type="evidence" value="ECO:0007669"/>
    <property type="project" value="InterPro"/>
</dbReference>
<evidence type="ECO:0000256" key="1">
    <source>
        <dbReference type="SAM" id="MobiDB-lite"/>
    </source>
</evidence>
<dbReference type="GO" id="GO:0003676">
    <property type="term" value="F:nucleic acid binding"/>
    <property type="evidence" value="ECO:0007669"/>
    <property type="project" value="InterPro"/>
</dbReference>
<protein>
    <recommendedName>
        <fullName evidence="2">HNH nuclease domain-containing protein</fullName>
    </recommendedName>
</protein>
<dbReference type="SMART" id="SM00507">
    <property type="entry name" value="HNHc"/>
    <property type="match status" value="1"/>
</dbReference>
<dbReference type="AlphaFoldDB" id="A0A386B1C5"/>
<dbReference type="GO" id="GO:0008270">
    <property type="term" value="F:zinc ion binding"/>
    <property type="evidence" value="ECO:0007669"/>
    <property type="project" value="InterPro"/>
</dbReference>
<name>A0A386B1C5_9CHLO</name>
<accession>A0A386B1C5</accession>
<dbReference type="Pfam" id="PF01844">
    <property type="entry name" value="HNH"/>
    <property type="match status" value="1"/>
</dbReference>
<keyword evidence="3" id="KW-0934">Plastid</keyword>
<keyword evidence="3" id="KW-0150">Chloroplast</keyword>
<geneLocation type="chloroplast" evidence="3"/>
<dbReference type="InterPro" id="IPR003615">
    <property type="entry name" value="HNH_nuc"/>
</dbReference>
<feature type="region of interest" description="Disordered" evidence="1">
    <location>
        <begin position="1"/>
        <end position="21"/>
    </location>
</feature>
<feature type="compositionally biased region" description="Polar residues" evidence="1">
    <location>
        <begin position="1"/>
        <end position="14"/>
    </location>
</feature>
<gene>
    <name evidence="3" type="primary">orf141</name>
</gene>
<dbReference type="InterPro" id="IPR002711">
    <property type="entry name" value="HNH"/>
</dbReference>
<dbReference type="GeneID" id="38279444"/>
<dbReference type="EMBL" id="MH591110">
    <property type="protein sequence ID" value="AYC65494.1"/>
    <property type="molecule type" value="Genomic_DNA"/>
</dbReference>